<reference evidence="1" key="1">
    <citation type="submission" date="2022-09" db="EMBL/GenBank/DDBJ databases">
        <title>Taxonomy of Curtobacterium flaccumfaciens.</title>
        <authorList>
            <person name="Osdaghi E."/>
            <person name="Taghavi S.M."/>
            <person name="Hamidizade M."/>
            <person name="Abachi H."/>
            <person name="Fazliarab A."/>
            <person name="Baeyen S."/>
            <person name="Portier P."/>
            <person name="Van Vaerenbergh J."/>
            <person name="Jacques M.-A."/>
        </authorList>
    </citation>
    <scope>NUCLEOTIDE SEQUENCE</scope>
    <source>
        <strain evidence="1">AGQB46</strain>
        <plasmid evidence="1">unnamed</plasmid>
    </source>
</reference>
<dbReference type="GeneID" id="99625337"/>
<accession>A0A9Q9PC22</accession>
<name>A0A9Q9PC22_9MICO</name>
<evidence type="ECO:0000313" key="1">
    <source>
        <dbReference type="EMBL" id="UYC82758.1"/>
    </source>
</evidence>
<geneLocation type="plasmid" evidence="1 2">
    <name>unnamed</name>
</geneLocation>
<proteinExistence type="predicted"/>
<gene>
    <name evidence="1" type="ORF">OE229_17640</name>
</gene>
<dbReference type="Proteomes" id="UP001062223">
    <property type="component" value="Plasmid unnamed"/>
</dbReference>
<evidence type="ECO:0000313" key="2">
    <source>
        <dbReference type="Proteomes" id="UP001062223"/>
    </source>
</evidence>
<dbReference type="AlphaFoldDB" id="A0A9Q9PC22"/>
<sequence length="107" mass="11727">MLQFTPRLRVMRHTEIAGFLELPAHTGAVLPHVGEIVVLSDTSFDPDSLLAISAADAPKVISVWHFVGEDPEPEYAVEIEVRTRASDDALRSSFVGTGRGRWIASSR</sequence>
<dbReference type="RefSeq" id="WP_262127300.1">
    <property type="nucleotide sequence ID" value="NZ_CP106880.1"/>
</dbReference>
<protein>
    <submittedName>
        <fullName evidence="1">Uncharacterized protein</fullName>
    </submittedName>
</protein>
<organism evidence="1 2">
    <name type="scientific">Curtobacterium poinsettiae</name>
    <dbReference type="NCBI Taxonomy" id="159612"/>
    <lineage>
        <taxon>Bacteria</taxon>
        <taxon>Bacillati</taxon>
        <taxon>Actinomycetota</taxon>
        <taxon>Actinomycetes</taxon>
        <taxon>Micrococcales</taxon>
        <taxon>Microbacteriaceae</taxon>
        <taxon>Curtobacterium</taxon>
    </lineage>
</organism>
<keyword evidence="1" id="KW-0614">Plasmid</keyword>
<dbReference type="EMBL" id="CP106880">
    <property type="protein sequence ID" value="UYC82758.1"/>
    <property type="molecule type" value="Genomic_DNA"/>
</dbReference>
<dbReference type="KEGG" id="cpoi:OE229_17640"/>